<dbReference type="STRING" id="4536.A0A0E0I188"/>
<dbReference type="EnsemblPlants" id="ONIVA07G13990.1">
    <property type="protein sequence ID" value="ONIVA07G13990.1"/>
    <property type="gene ID" value="ONIVA07G13990"/>
</dbReference>
<sequence>MAREGFRLRVNGEGGHSAEKDGSGCNFWYWEEAYIKFLKRSGFIDEATCAELLKEAKMKDGDEMKKSSGIQEGTRCWTFQTARKYDFHFDQDDGVVEADPSWWKNNAEKNVMFQMKCNVQCAMNEQC</sequence>
<proteinExistence type="predicted"/>
<evidence type="ECO:0000313" key="2">
    <source>
        <dbReference type="Proteomes" id="UP000006591"/>
    </source>
</evidence>
<dbReference type="AlphaFoldDB" id="A0A0E0I188"/>
<dbReference type="HOGENOM" id="CLU_1974100_0_0_1"/>
<reference evidence="1" key="2">
    <citation type="submission" date="2018-04" db="EMBL/GenBank/DDBJ databases">
        <title>OnivRS2 (Oryza nivara Reference Sequence Version 2).</title>
        <authorList>
            <person name="Zhang J."/>
            <person name="Kudrna D."/>
            <person name="Lee S."/>
            <person name="Talag J."/>
            <person name="Rajasekar S."/>
            <person name="Welchert J."/>
            <person name="Hsing Y.-I."/>
            <person name="Wing R.A."/>
        </authorList>
    </citation>
    <scope>NUCLEOTIDE SEQUENCE [LARGE SCALE GENOMIC DNA]</scope>
    <source>
        <strain evidence="1">SL10</strain>
    </source>
</reference>
<name>A0A0E0I188_ORYNI</name>
<dbReference type="Proteomes" id="UP000006591">
    <property type="component" value="Chromosome 7"/>
</dbReference>
<protein>
    <submittedName>
        <fullName evidence="1">Uncharacterized protein</fullName>
    </submittedName>
</protein>
<reference evidence="1" key="1">
    <citation type="submission" date="2015-04" db="UniProtKB">
        <authorList>
            <consortium name="EnsemblPlants"/>
        </authorList>
    </citation>
    <scope>IDENTIFICATION</scope>
    <source>
        <strain evidence="1">SL10</strain>
    </source>
</reference>
<keyword evidence="2" id="KW-1185">Reference proteome</keyword>
<accession>A0A0E0I188</accession>
<evidence type="ECO:0000313" key="1">
    <source>
        <dbReference type="EnsemblPlants" id="ONIVA07G13990.1"/>
    </source>
</evidence>
<organism evidence="1">
    <name type="scientific">Oryza nivara</name>
    <name type="common">Indian wild rice</name>
    <name type="synonym">Oryza sativa f. spontanea</name>
    <dbReference type="NCBI Taxonomy" id="4536"/>
    <lineage>
        <taxon>Eukaryota</taxon>
        <taxon>Viridiplantae</taxon>
        <taxon>Streptophyta</taxon>
        <taxon>Embryophyta</taxon>
        <taxon>Tracheophyta</taxon>
        <taxon>Spermatophyta</taxon>
        <taxon>Magnoliopsida</taxon>
        <taxon>Liliopsida</taxon>
        <taxon>Poales</taxon>
        <taxon>Poaceae</taxon>
        <taxon>BOP clade</taxon>
        <taxon>Oryzoideae</taxon>
        <taxon>Oryzeae</taxon>
        <taxon>Oryzinae</taxon>
        <taxon>Oryza</taxon>
    </lineage>
</organism>
<dbReference type="Gramene" id="ONIVA07G13990.1">
    <property type="protein sequence ID" value="ONIVA07G13990.1"/>
    <property type="gene ID" value="ONIVA07G13990"/>
</dbReference>